<dbReference type="Pfam" id="PF00672">
    <property type="entry name" value="HAMP"/>
    <property type="match status" value="1"/>
</dbReference>
<keyword evidence="6 12" id="KW-0812">Transmembrane</keyword>
<evidence type="ECO:0000256" key="1">
    <source>
        <dbReference type="ARBA" id="ARBA00004429"/>
    </source>
</evidence>
<dbReference type="Pfam" id="PF02203">
    <property type="entry name" value="TarH"/>
    <property type="match status" value="1"/>
</dbReference>
<evidence type="ECO:0000313" key="16">
    <source>
        <dbReference type="Proteomes" id="UP000825886"/>
    </source>
</evidence>
<dbReference type="CDD" id="cd19407">
    <property type="entry name" value="Tar_Tsr_sensor"/>
    <property type="match status" value="1"/>
</dbReference>
<dbReference type="PROSITE" id="PS50885">
    <property type="entry name" value="HAMP"/>
    <property type="match status" value="1"/>
</dbReference>
<dbReference type="PRINTS" id="PR00260">
    <property type="entry name" value="CHEMTRNSDUCR"/>
</dbReference>
<dbReference type="SUPFAM" id="SSF47170">
    <property type="entry name" value="Aspartate receptor, ligand-binding domain"/>
    <property type="match status" value="1"/>
</dbReference>
<evidence type="ECO:0000256" key="2">
    <source>
        <dbReference type="ARBA" id="ARBA00022475"/>
    </source>
</evidence>
<dbReference type="InterPro" id="IPR004090">
    <property type="entry name" value="Chemotax_Me-accpt_rcpt"/>
</dbReference>
<dbReference type="EMBL" id="CP081864">
    <property type="protein sequence ID" value="QZN97661.1"/>
    <property type="molecule type" value="Genomic_DNA"/>
</dbReference>
<keyword evidence="3" id="KW-0488">Methylation</keyword>
<keyword evidence="4" id="KW-0145">Chemotaxis</keyword>
<keyword evidence="5" id="KW-0997">Cell inner membrane</keyword>
<sequence length="551" mass="60601">MLPRFAFLKGKGTLLRRFRPSIFLGLLLIIGLFSLLQLMSIAIISNTMNQVQRDTTANDRLREQQALLDQARMAAMNASDKLNRAGIYLMVDKETGSVGSWNSLMEEAQVSLKQAQDYYQQIEKPDDTDSDSQALLRSYQQLYQGLVELADGIKQSNQIDIFFMVPIQAYQNDFTQKYGHYLANNAARQKQHGEQFLISLERTHTIFMVVLGLLLAVSFGVWAIVNRIIIRPLNHIIQHLGRIASGDLSQQLDENSGCTREIAVLNHSMTQMQIGLTDLVSQVRHGIDGMTQHVDRVSVDNQALFSQARLQANELKATTDNILQLNAQLAQHTQHTEQASQHALNTSTMAAHGELMMNDVHAAMSDITGRTKEMTDAIGMIENVAFQTHILSLNAAIEAARAGELGRGFAVVAREVGTLAAQSSQSAQHINVLIRDSDSSVDTGAKLVKKLSDSLQNIISSAQGTGTFLNEIADISAQQTQHIQAVTARIQTLNDTVKQNVSQVEASADTFNALLAQTELLRSSVTLFTLPISDALEMGQPVVSARLGIAR</sequence>
<evidence type="ECO:0000259" key="14">
    <source>
        <dbReference type="PROSITE" id="PS50885"/>
    </source>
</evidence>
<evidence type="ECO:0000256" key="3">
    <source>
        <dbReference type="ARBA" id="ARBA00022481"/>
    </source>
</evidence>
<dbReference type="InterPro" id="IPR004089">
    <property type="entry name" value="MCPsignal_dom"/>
</dbReference>
<evidence type="ECO:0000313" key="15">
    <source>
        <dbReference type="EMBL" id="QZN97661.1"/>
    </source>
</evidence>
<dbReference type="CDD" id="cd06225">
    <property type="entry name" value="HAMP"/>
    <property type="match status" value="1"/>
</dbReference>
<feature type="domain" description="HAMP" evidence="14">
    <location>
        <begin position="227"/>
        <end position="281"/>
    </location>
</feature>
<organism evidence="15 16">
    <name type="scientific">Symbiopectobacterium purcellii</name>
    <dbReference type="NCBI Taxonomy" id="2871826"/>
    <lineage>
        <taxon>Bacteria</taxon>
        <taxon>Pseudomonadati</taxon>
        <taxon>Pseudomonadota</taxon>
        <taxon>Gammaproteobacteria</taxon>
        <taxon>Enterobacterales</taxon>
        <taxon>Enterobacteriaceae</taxon>
    </lineage>
</organism>
<dbReference type="InterPro" id="IPR035440">
    <property type="entry name" value="4HB_MCP_dom_sf"/>
</dbReference>
<evidence type="ECO:0000256" key="6">
    <source>
        <dbReference type="ARBA" id="ARBA00022692"/>
    </source>
</evidence>
<dbReference type="Gene3D" id="1.10.287.950">
    <property type="entry name" value="Methyl-accepting chemotaxis protein"/>
    <property type="match status" value="1"/>
</dbReference>
<keyword evidence="9 11" id="KW-0807">Transducer</keyword>
<feature type="domain" description="Methyl-accepting transducer" evidence="13">
    <location>
        <begin position="286"/>
        <end position="515"/>
    </location>
</feature>
<dbReference type="Proteomes" id="UP000825886">
    <property type="component" value="Chromosome"/>
</dbReference>
<dbReference type="Gene3D" id="1.20.120.30">
    <property type="entry name" value="Aspartate receptor, ligand-binding domain"/>
    <property type="match status" value="1"/>
</dbReference>
<dbReference type="SMART" id="SM00283">
    <property type="entry name" value="MA"/>
    <property type="match status" value="1"/>
</dbReference>
<gene>
    <name evidence="15" type="ORF">K6K13_10290</name>
</gene>
<dbReference type="SUPFAM" id="SSF58104">
    <property type="entry name" value="Methyl-accepting chemotaxis protein (MCP) signaling domain"/>
    <property type="match status" value="1"/>
</dbReference>
<proteinExistence type="inferred from homology"/>
<dbReference type="PANTHER" id="PTHR43531:SF14">
    <property type="entry name" value="METHYL-ACCEPTING CHEMOTAXIS PROTEIN I-RELATED"/>
    <property type="match status" value="1"/>
</dbReference>
<reference evidence="15 16" key="1">
    <citation type="submission" date="2021-08" db="EMBL/GenBank/DDBJ databases">
        <title>Culture and genomic analysis of Symbiopectobacterium purcellii sp. nov. gen. nov., isolated from the leafhopper Empoasca decipiens.</title>
        <authorList>
            <person name="Nadal-Jimenez P."/>
            <person name="Siozios S."/>
            <person name="Halliday N."/>
            <person name="Camara M."/>
            <person name="Hurst G.D.D."/>
        </authorList>
    </citation>
    <scope>NUCLEOTIDE SEQUENCE [LARGE SCALE GENOMIC DNA]</scope>
    <source>
        <strain evidence="15 16">SyEd1</strain>
    </source>
</reference>
<dbReference type="PANTHER" id="PTHR43531">
    <property type="entry name" value="PROTEIN ICFG"/>
    <property type="match status" value="1"/>
</dbReference>
<protein>
    <submittedName>
        <fullName evidence="15">Tar ligand binding domain-containing protein</fullName>
    </submittedName>
</protein>
<dbReference type="InterPro" id="IPR051310">
    <property type="entry name" value="MCP_chemotaxis"/>
</dbReference>
<feature type="transmembrane region" description="Helical" evidence="12">
    <location>
        <begin position="206"/>
        <end position="225"/>
    </location>
</feature>
<evidence type="ECO:0000256" key="5">
    <source>
        <dbReference type="ARBA" id="ARBA00022519"/>
    </source>
</evidence>
<evidence type="ECO:0000256" key="11">
    <source>
        <dbReference type="PROSITE-ProRule" id="PRU00284"/>
    </source>
</evidence>
<keyword evidence="2" id="KW-1003">Cell membrane</keyword>
<keyword evidence="8 12" id="KW-0472">Membrane</keyword>
<name>A0ABX9ASB4_9ENTR</name>
<keyword evidence="16" id="KW-1185">Reference proteome</keyword>
<evidence type="ECO:0000259" key="13">
    <source>
        <dbReference type="PROSITE" id="PS50111"/>
    </source>
</evidence>
<dbReference type="InterPro" id="IPR003660">
    <property type="entry name" value="HAMP_dom"/>
</dbReference>
<dbReference type="PROSITE" id="PS50111">
    <property type="entry name" value="CHEMOTAXIS_TRANSDUC_2"/>
    <property type="match status" value="1"/>
</dbReference>
<keyword evidence="7 12" id="KW-1133">Transmembrane helix</keyword>
<comment type="similarity">
    <text evidence="10">Belongs to the methyl-accepting chemotaxis (MCP) protein family.</text>
</comment>
<evidence type="ECO:0000256" key="9">
    <source>
        <dbReference type="ARBA" id="ARBA00023224"/>
    </source>
</evidence>
<dbReference type="RefSeq" id="WP_222160698.1">
    <property type="nucleotide sequence ID" value="NZ_CP081864.1"/>
</dbReference>
<evidence type="ECO:0000256" key="4">
    <source>
        <dbReference type="ARBA" id="ARBA00022500"/>
    </source>
</evidence>
<evidence type="ECO:0000256" key="7">
    <source>
        <dbReference type="ARBA" id="ARBA00022989"/>
    </source>
</evidence>
<feature type="transmembrane region" description="Helical" evidence="12">
    <location>
        <begin position="21"/>
        <end position="44"/>
    </location>
</feature>
<dbReference type="InterPro" id="IPR003122">
    <property type="entry name" value="Tar_rcpt_lig-bd"/>
</dbReference>
<comment type="subcellular location">
    <subcellularLocation>
        <location evidence="1">Cell inner membrane</location>
        <topology evidence="1">Multi-pass membrane protein</topology>
    </subcellularLocation>
</comment>
<evidence type="ECO:0000256" key="8">
    <source>
        <dbReference type="ARBA" id="ARBA00023136"/>
    </source>
</evidence>
<dbReference type="SMART" id="SM00319">
    <property type="entry name" value="TarH"/>
    <property type="match status" value="1"/>
</dbReference>
<dbReference type="SMART" id="SM00304">
    <property type="entry name" value="HAMP"/>
    <property type="match status" value="1"/>
</dbReference>
<accession>A0ABX9ASB4</accession>
<evidence type="ECO:0000256" key="12">
    <source>
        <dbReference type="SAM" id="Phobius"/>
    </source>
</evidence>
<dbReference type="Pfam" id="PF00015">
    <property type="entry name" value="MCPsignal"/>
    <property type="match status" value="1"/>
</dbReference>
<evidence type="ECO:0000256" key="10">
    <source>
        <dbReference type="ARBA" id="ARBA00029447"/>
    </source>
</evidence>